<organism evidence="3">
    <name type="scientific">marine sediment metagenome</name>
    <dbReference type="NCBI Taxonomy" id="412755"/>
    <lineage>
        <taxon>unclassified sequences</taxon>
        <taxon>metagenomes</taxon>
        <taxon>ecological metagenomes</taxon>
    </lineage>
</organism>
<accession>X1DRJ9</accession>
<name>X1DRJ9_9ZZZZ</name>
<dbReference type="GO" id="GO:0005524">
    <property type="term" value="F:ATP binding"/>
    <property type="evidence" value="ECO:0007669"/>
    <property type="project" value="UniProtKB-KW"/>
</dbReference>
<proteinExistence type="predicted"/>
<feature type="non-terminal residue" evidence="3">
    <location>
        <position position="1"/>
    </location>
</feature>
<dbReference type="GO" id="GO:0140662">
    <property type="term" value="F:ATP-dependent protein folding chaperone"/>
    <property type="evidence" value="ECO:0007669"/>
    <property type="project" value="InterPro"/>
</dbReference>
<evidence type="ECO:0000256" key="1">
    <source>
        <dbReference type="ARBA" id="ARBA00022741"/>
    </source>
</evidence>
<gene>
    <name evidence="3" type="ORF">S01H4_67489</name>
</gene>
<sequence length="30" mass="3314">PYTPAEISSFILANIKKTAEEYLGEKITDA</sequence>
<reference evidence="3" key="1">
    <citation type="journal article" date="2014" name="Front. Microbiol.">
        <title>High frequency of phylogenetically diverse reductive dehalogenase-homologous genes in deep subseafloor sedimentary metagenomes.</title>
        <authorList>
            <person name="Kawai M."/>
            <person name="Futagami T."/>
            <person name="Toyoda A."/>
            <person name="Takaki Y."/>
            <person name="Nishi S."/>
            <person name="Hori S."/>
            <person name="Arai W."/>
            <person name="Tsubouchi T."/>
            <person name="Morono Y."/>
            <person name="Uchiyama I."/>
            <person name="Ito T."/>
            <person name="Fujiyama A."/>
            <person name="Inagaki F."/>
            <person name="Takami H."/>
        </authorList>
    </citation>
    <scope>NUCLEOTIDE SEQUENCE</scope>
    <source>
        <strain evidence="3">Expedition CK06-06</strain>
    </source>
</reference>
<comment type="caution">
    <text evidence="3">The sequence shown here is derived from an EMBL/GenBank/DDBJ whole genome shotgun (WGS) entry which is preliminary data.</text>
</comment>
<feature type="non-terminal residue" evidence="3">
    <location>
        <position position="30"/>
    </location>
</feature>
<dbReference type="Gene3D" id="3.30.420.40">
    <property type="match status" value="1"/>
</dbReference>
<protein>
    <submittedName>
        <fullName evidence="3">Uncharacterized protein</fullName>
    </submittedName>
</protein>
<keyword evidence="2" id="KW-0067">ATP-binding</keyword>
<dbReference type="EMBL" id="BART01042502">
    <property type="protein sequence ID" value="GAH23636.1"/>
    <property type="molecule type" value="Genomic_DNA"/>
</dbReference>
<dbReference type="InterPro" id="IPR013126">
    <property type="entry name" value="Hsp_70_fam"/>
</dbReference>
<dbReference type="Pfam" id="PF00012">
    <property type="entry name" value="HSP70"/>
    <property type="match status" value="1"/>
</dbReference>
<evidence type="ECO:0000256" key="2">
    <source>
        <dbReference type="ARBA" id="ARBA00022840"/>
    </source>
</evidence>
<evidence type="ECO:0000313" key="3">
    <source>
        <dbReference type="EMBL" id="GAH23636.1"/>
    </source>
</evidence>
<dbReference type="AlphaFoldDB" id="X1DRJ9"/>
<keyword evidence="1" id="KW-0547">Nucleotide-binding</keyword>